<organism evidence="2 3">
    <name type="scientific">Prochlorococcus marinus (strain SARG / CCMP1375 / SS120)</name>
    <dbReference type="NCBI Taxonomy" id="167539"/>
    <lineage>
        <taxon>Bacteria</taxon>
        <taxon>Bacillati</taxon>
        <taxon>Cyanobacteriota</taxon>
        <taxon>Cyanophyceae</taxon>
        <taxon>Synechococcales</taxon>
        <taxon>Prochlorococcaceae</taxon>
        <taxon>Prochlorococcus</taxon>
    </lineage>
</organism>
<proteinExistence type="predicted"/>
<dbReference type="EnsemblBacteria" id="AAP99813">
    <property type="protein sequence ID" value="AAP99813"/>
    <property type="gene ID" value="Pro_0769"/>
</dbReference>
<keyword evidence="3" id="KW-1185">Reference proteome</keyword>
<keyword evidence="1" id="KW-1133">Transmembrane helix</keyword>
<accession>Q7VCH1</accession>
<evidence type="ECO:0000313" key="3">
    <source>
        <dbReference type="Proteomes" id="UP000001420"/>
    </source>
</evidence>
<dbReference type="EMBL" id="AE017126">
    <property type="protein sequence ID" value="AAP99813.1"/>
    <property type="molecule type" value="Genomic_DNA"/>
</dbReference>
<dbReference type="STRING" id="167539.Pro_0769"/>
<evidence type="ECO:0000256" key="1">
    <source>
        <dbReference type="SAM" id="Phobius"/>
    </source>
</evidence>
<dbReference type="Proteomes" id="UP000001420">
    <property type="component" value="Chromosome"/>
</dbReference>
<keyword evidence="1" id="KW-0472">Membrane</keyword>
<keyword evidence="1" id="KW-0812">Transmembrane</keyword>
<dbReference type="PATRIC" id="fig|167539.5.peg.814"/>
<protein>
    <submittedName>
        <fullName evidence="2">Uncharacterized protein</fullName>
    </submittedName>
</protein>
<name>Q7VCH1_PROMA</name>
<sequence length="74" mass="8749">MLPEKSLFWSKPRQFIRSFGVPIGLVLLSLWDLRVDLRLLFENFTFIALAFAVYKHPLAIFTLLIVPRFLSRRI</sequence>
<feature type="transmembrane region" description="Helical" evidence="1">
    <location>
        <begin position="43"/>
        <end position="66"/>
    </location>
</feature>
<reference evidence="2 3" key="1">
    <citation type="journal article" date="2003" name="Proc. Natl. Acad. Sci. U.S.A.">
        <title>Genome sequence of the cyanobacterium Prochlorococcus marinus SS120, a nearly minimal oxyphototrophic genome.</title>
        <authorList>
            <person name="Dufresne A."/>
            <person name="Salanoubat M."/>
            <person name="Partensky F."/>
            <person name="Artiguenave F."/>
            <person name="Axmann I.M."/>
            <person name="Barbe V."/>
            <person name="Duprat S."/>
            <person name="Galperin M.Y."/>
            <person name="Koonin E.V."/>
            <person name="Le Gall F."/>
            <person name="Makarova K.S."/>
            <person name="Ostrowski M."/>
            <person name="Oztas S."/>
            <person name="Robert C."/>
            <person name="Rogozin I.B."/>
            <person name="Scanlan D.J."/>
            <person name="Tandeau de Marsac N."/>
            <person name="Weissenbach J."/>
            <person name="Wincker P."/>
            <person name="Wolf Y.I."/>
            <person name="Hess W.R."/>
        </authorList>
    </citation>
    <scope>NUCLEOTIDE SEQUENCE [LARGE SCALE GENOMIC DNA]</scope>
    <source>
        <strain evidence="3">SARG / CCMP1375 / SS120</strain>
    </source>
</reference>
<evidence type="ECO:0000313" key="2">
    <source>
        <dbReference type="EMBL" id="AAP99813.1"/>
    </source>
</evidence>
<dbReference type="eggNOG" id="ENOG5030SPD">
    <property type="taxonomic scope" value="Bacteria"/>
</dbReference>
<dbReference type="AlphaFoldDB" id="Q7VCH1"/>
<dbReference type="KEGG" id="pma:Pro_0769"/>
<dbReference type="HOGENOM" id="CLU_2684866_0_0_3"/>
<gene>
    <name evidence="2" type="ordered locus">Pro_0769</name>
</gene>